<keyword evidence="3" id="KW-1185">Reference proteome</keyword>
<evidence type="ECO:0000313" key="2">
    <source>
        <dbReference type="EMBL" id="KAJ4966712.1"/>
    </source>
</evidence>
<organism evidence="2 3">
    <name type="scientific">Protea cynaroides</name>
    <dbReference type="NCBI Taxonomy" id="273540"/>
    <lineage>
        <taxon>Eukaryota</taxon>
        <taxon>Viridiplantae</taxon>
        <taxon>Streptophyta</taxon>
        <taxon>Embryophyta</taxon>
        <taxon>Tracheophyta</taxon>
        <taxon>Spermatophyta</taxon>
        <taxon>Magnoliopsida</taxon>
        <taxon>Proteales</taxon>
        <taxon>Proteaceae</taxon>
        <taxon>Protea</taxon>
    </lineage>
</organism>
<sequence>MAKKKKTRVSEENKEHHTQDQEDAIWSPTKQKSFKEMIFISFPTWKWLIYYNKWSKENFHQFQKVISILGDEEKMTLHDQAGCLDDAVTEADAKEFETNYRGSNSEVKDLKDLYQKCKGKLKQLELGNETCAAIASDLGIKVGDKVTSEAGFSTEIDEQMNVFSNGFGSDVGETITGYLTNVDPLMETPFATTVPVDQCISNDNGNCSDLAEPIVIIDDFSKEGTNLSPSCHSNALATNVPLGGLTGESDNMINSLAGDNVLCDGV</sequence>
<dbReference type="AlphaFoldDB" id="A0A9Q0KA71"/>
<dbReference type="PANTHER" id="PTHR44916:SF1">
    <property type="entry name" value="CHAPERONE DNAJ-DOMAIN SUPERFAMILY PROTEIN-RELATED"/>
    <property type="match status" value="1"/>
</dbReference>
<dbReference type="Proteomes" id="UP001141806">
    <property type="component" value="Unassembled WGS sequence"/>
</dbReference>
<protein>
    <submittedName>
        <fullName evidence="2">Uncharacterized protein</fullName>
    </submittedName>
</protein>
<reference evidence="2" key="1">
    <citation type="journal article" date="2023" name="Plant J.">
        <title>The genome of the king protea, Protea cynaroides.</title>
        <authorList>
            <person name="Chang J."/>
            <person name="Duong T.A."/>
            <person name="Schoeman C."/>
            <person name="Ma X."/>
            <person name="Roodt D."/>
            <person name="Barker N."/>
            <person name="Li Z."/>
            <person name="Van de Peer Y."/>
            <person name="Mizrachi E."/>
        </authorList>
    </citation>
    <scope>NUCLEOTIDE SEQUENCE</scope>
    <source>
        <tissue evidence="2">Young leaves</tissue>
    </source>
</reference>
<feature type="compositionally biased region" description="Basic and acidic residues" evidence="1">
    <location>
        <begin position="8"/>
        <end position="20"/>
    </location>
</feature>
<dbReference type="InterPro" id="IPR042977">
    <property type="entry name" value="AtJ6-like"/>
</dbReference>
<gene>
    <name evidence="2" type="ORF">NE237_018561</name>
</gene>
<dbReference type="OrthoDB" id="445556at2759"/>
<dbReference type="PANTHER" id="PTHR44916">
    <property type="entry name" value="CHAPERONE DNAJ-DOMAIN SUPERFAMILY PROTEIN-RELATED"/>
    <property type="match status" value="1"/>
</dbReference>
<name>A0A9Q0KA71_9MAGN</name>
<accession>A0A9Q0KA71</accession>
<dbReference type="EMBL" id="JAMYWD010000007">
    <property type="protein sequence ID" value="KAJ4966712.1"/>
    <property type="molecule type" value="Genomic_DNA"/>
</dbReference>
<evidence type="ECO:0000256" key="1">
    <source>
        <dbReference type="SAM" id="MobiDB-lite"/>
    </source>
</evidence>
<feature type="region of interest" description="Disordered" evidence="1">
    <location>
        <begin position="1"/>
        <end position="25"/>
    </location>
</feature>
<evidence type="ECO:0000313" key="3">
    <source>
        <dbReference type="Proteomes" id="UP001141806"/>
    </source>
</evidence>
<proteinExistence type="predicted"/>
<comment type="caution">
    <text evidence="2">The sequence shown here is derived from an EMBL/GenBank/DDBJ whole genome shotgun (WGS) entry which is preliminary data.</text>
</comment>